<keyword evidence="6" id="KW-1185">Reference proteome</keyword>
<keyword evidence="2" id="KW-0677">Repeat</keyword>
<dbReference type="PANTHER" id="PTHR34524">
    <property type="entry name" value="CALCYPHOSIN"/>
    <property type="match status" value="1"/>
</dbReference>
<dbReference type="SMART" id="SM00054">
    <property type="entry name" value="EFh"/>
    <property type="match status" value="3"/>
</dbReference>
<evidence type="ECO:0000313" key="5">
    <source>
        <dbReference type="EMBL" id="KAK8893212.1"/>
    </source>
</evidence>
<proteinExistence type="predicted"/>
<dbReference type="Proteomes" id="UP001470230">
    <property type="component" value="Unassembled WGS sequence"/>
</dbReference>
<accession>A0ABR2KPY7</accession>
<feature type="domain" description="EF-hand" evidence="4">
    <location>
        <begin position="138"/>
        <end position="173"/>
    </location>
</feature>
<dbReference type="InterPro" id="IPR011992">
    <property type="entry name" value="EF-hand-dom_pair"/>
</dbReference>
<protein>
    <recommendedName>
        <fullName evidence="4">EF-hand domain-containing protein</fullName>
    </recommendedName>
</protein>
<dbReference type="PROSITE" id="PS00018">
    <property type="entry name" value="EF_HAND_1"/>
    <property type="match status" value="3"/>
</dbReference>
<dbReference type="Gene3D" id="1.10.238.10">
    <property type="entry name" value="EF-hand"/>
    <property type="match status" value="2"/>
</dbReference>
<evidence type="ECO:0000259" key="4">
    <source>
        <dbReference type="PROSITE" id="PS50222"/>
    </source>
</evidence>
<feature type="domain" description="EF-hand" evidence="4">
    <location>
        <begin position="100"/>
        <end position="135"/>
    </location>
</feature>
<dbReference type="PANTHER" id="PTHR34524:SF6">
    <property type="entry name" value="CALCYPHOSINE LIKE"/>
    <property type="match status" value="1"/>
</dbReference>
<feature type="domain" description="EF-hand" evidence="4">
    <location>
        <begin position="64"/>
        <end position="99"/>
    </location>
</feature>
<comment type="caution">
    <text evidence="5">The sequence shown here is derived from an EMBL/GenBank/DDBJ whole genome shotgun (WGS) entry which is preliminary data.</text>
</comment>
<evidence type="ECO:0000256" key="1">
    <source>
        <dbReference type="ARBA" id="ARBA00022723"/>
    </source>
</evidence>
<dbReference type="PROSITE" id="PS50222">
    <property type="entry name" value="EF_HAND_2"/>
    <property type="match status" value="3"/>
</dbReference>
<dbReference type="SUPFAM" id="SSF47473">
    <property type="entry name" value="EF-hand"/>
    <property type="match status" value="1"/>
</dbReference>
<reference evidence="5 6" key="1">
    <citation type="submission" date="2024-04" db="EMBL/GenBank/DDBJ databases">
        <title>Tritrichomonas musculus Genome.</title>
        <authorList>
            <person name="Alves-Ferreira E."/>
            <person name="Grigg M."/>
            <person name="Lorenzi H."/>
            <person name="Galac M."/>
        </authorList>
    </citation>
    <scope>NUCLEOTIDE SEQUENCE [LARGE SCALE GENOMIC DNA]</scope>
    <source>
        <strain evidence="5 6">EAF2021</strain>
    </source>
</reference>
<evidence type="ECO:0000256" key="3">
    <source>
        <dbReference type="ARBA" id="ARBA00022837"/>
    </source>
</evidence>
<keyword evidence="1" id="KW-0479">Metal-binding</keyword>
<gene>
    <name evidence="5" type="ORF">M9Y10_021628</name>
</gene>
<dbReference type="Pfam" id="PF13499">
    <property type="entry name" value="EF-hand_7"/>
    <property type="match status" value="2"/>
</dbReference>
<sequence length="191" mass="22078">MSNDRVYIDLDSIMKRIREKIVSRGAVGIDGLGRLFRIADDNGNRNLDLHEELPKLLGDIGVLINKTEIDELARILDRDGNGMISYDEFIYHLAPPMNARRIDIVNKVYNSIDKNNDGHITIEDIKKINPDNGTRRTSAQAFFDNFTRCFDKNGNGSITREEFIDYYRDISPSIDNDEYFETMLKNAWRIQ</sequence>
<organism evidence="5 6">
    <name type="scientific">Tritrichomonas musculus</name>
    <dbReference type="NCBI Taxonomy" id="1915356"/>
    <lineage>
        <taxon>Eukaryota</taxon>
        <taxon>Metamonada</taxon>
        <taxon>Parabasalia</taxon>
        <taxon>Tritrichomonadida</taxon>
        <taxon>Tritrichomonadidae</taxon>
        <taxon>Tritrichomonas</taxon>
    </lineage>
</organism>
<evidence type="ECO:0000313" key="6">
    <source>
        <dbReference type="Proteomes" id="UP001470230"/>
    </source>
</evidence>
<dbReference type="InterPro" id="IPR002048">
    <property type="entry name" value="EF_hand_dom"/>
</dbReference>
<dbReference type="InterPro" id="IPR018247">
    <property type="entry name" value="EF_Hand_1_Ca_BS"/>
</dbReference>
<name>A0ABR2KPY7_9EUKA</name>
<dbReference type="InterPro" id="IPR051581">
    <property type="entry name" value="Ca-bind"/>
</dbReference>
<dbReference type="EMBL" id="JAPFFF010000003">
    <property type="protein sequence ID" value="KAK8893212.1"/>
    <property type="molecule type" value="Genomic_DNA"/>
</dbReference>
<keyword evidence="3" id="KW-0106">Calcium</keyword>
<evidence type="ECO:0000256" key="2">
    <source>
        <dbReference type="ARBA" id="ARBA00022737"/>
    </source>
</evidence>